<proteinExistence type="predicted"/>
<dbReference type="Pfam" id="PF02625">
    <property type="entry name" value="XdhC_CoxI"/>
    <property type="match status" value="1"/>
</dbReference>
<dbReference type="InterPro" id="IPR027051">
    <property type="entry name" value="XdhC_Rossmann_dom"/>
</dbReference>
<dbReference type="PANTHER" id="PTHR30388:SF4">
    <property type="entry name" value="MOLYBDENUM COFACTOR INSERTION CHAPERONE PAOD"/>
    <property type="match status" value="1"/>
</dbReference>
<dbReference type="AlphaFoldDB" id="A0A3D4V9Q9"/>
<evidence type="ECO:0000259" key="2">
    <source>
        <dbReference type="Pfam" id="PF02625"/>
    </source>
</evidence>
<dbReference type="Pfam" id="PF13478">
    <property type="entry name" value="XdhC_C"/>
    <property type="match status" value="1"/>
</dbReference>
<dbReference type="InterPro" id="IPR003777">
    <property type="entry name" value="XdhC_CoxI"/>
</dbReference>
<evidence type="ECO:0000256" key="1">
    <source>
        <dbReference type="SAM" id="MobiDB-lite"/>
    </source>
</evidence>
<feature type="region of interest" description="Disordered" evidence="1">
    <location>
        <begin position="424"/>
        <end position="454"/>
    </location>
</feature>
<comment type="caution">
    <text evidence="4">The sequence shown here is derived from an EMBL/GenBank/DDBJ whole genome shotgun (WGS) entry which is preliminary data.</text>
</comment>
<evidence type="ECO:0000259" key="3">
    <source>
        <dbReference type="Pfam" id="PF13478"/>
    </source>
</evidence>
<organism evidence="4 5">
    <name type="scientific">Gemmatimonas aurantiaca</name>
    <dbReference type="NCBI Taxonomy" id="173480"/>
    <lineage>
        <taxon>Bacteria</taxon>
        <taxon>Pseudomonadati</taxon>
        <taxon>Gemmatimonadota</taxon>
        <taxon>Gemmatimonadia</taxon>
        <taxon>Gemmatimonadales</taxon>
        <taxon>Gemmatimonadaceae</taxon>
        <taxon>Gemmatimonas</taxon>
    </lineage>
</organism>
<evidence type="ECO:0000313" key="4">
    <source>
        <dbReference type="EMBL" id="HCT57856.1"/>
    </source>
</evidence>
<feature type="domain" description="XdhC- CoxI" evidence="2">
    <location>
        <begin position="70"/>
        <end position="134"/>
    </location>
</feature>
<dbReference type="PANTHER" id="PTHR30388">
    <property type="entry name" value="ALDEHYDE OXIDOREDUCTASE MOLYBDENUM COFACTOR ASSEMBLY PROTEIN"/>
    <property type="match status" value="1"/>
</dbReference>
<dbReference type="InterPro" id="IPR052698">
    <property type="entry name" value="MoCofactor_Util/Proc"/>
</dbReference>
<feature type="compositionally biased region" description="Polar residues" evidence="1">
    <location>
        <begin position="7"/>
        <end position="16"/>
    </location>
</feature>
<accession>A0A3D4V9Q9</accession>
<evidence type="ECO:0000313" key="5">
    <source>
        <dbReference type="Proteomes" id="UP000264071"/>
    </source>
</evidence>
<name>A0A3D4V9Q9_9BACT</name>
<dbReference type="EMBL" id="DPIY01000010">
    <property type="protein sequence ID" value="HCT57856.1"/>
    <property type="molecule type" value="Genomic_DNA"/>
</dbReference>
<dbReference type="Gene3D" id="3.40.50.720">
    <property type="entry name" value="NAD(P)-binding Rossmann-like Domain"/>
    <property type="match status" value="1"/>
</dbReference>
<evidence type="ECO:0008006" key="6">
    <source>
        <dbReference type="Google" id="ProtNLM"/>
    </source>
</evidence>
<sequence length="454" mass="47593">MLAASRYLQTTPSPGRNTPRRAVPTRWSFCHALPIVGDVPPSSFPGPRIPVNGFAELAHAAAVAKAVRPDVALALATLVDVEGSSYRQPGARLLVDTEGRILAGAVSGGCLEADVAARAADVWTSGRATTLTYDLRTDLETIWGFGAACDGVAHIQLEPLPDFSWMEEAELIRKSRHGGALVMLIRTGESKDVRLLVEGGTDTTHPAVIKKVSGDTLTEQETAAIVELVRTADRTGLPFAHQLPGDVGSVFVEPLSAPIALHIVGAGRGAELFARIAHTMGWSVTVLDHRPALLEGIQLPTGVARQGVSATEGPAGALAALPHDGRSAVALLTHVFDVDCAWLTAALPLPVGYVGVLGSRARGAQLLEAVEASLASSGTPLTERMRRKLHAPIGLDLGGEDPASIALAAVSEIEAVMHARPGGFLRERQSPIHTRTPSPRLLNQPIDSEEPGAA</sequence>
<dbReference type="Proteomes" id="UP000264071">
    <property type="component" value="Unassembled WGS sequence"/>
</dbReference>
<reference evidence="4 5" key="1">
    <citation type="journal article" date="2018" name="Nat. Biotechnol.">
        <title>A standardized bacterial taxonomy based on genome phylogeny substantially revises the tree of life.</title>
        <authorList>
            <person name="Parks D.H."/>
            <person name="Chuvochina M."/>
            <person name="Waite D.W."/>
            <person name="Rinke C."/>
            <person name="Skarshewski A."/>
            <person name="Chaumeil P.A."/>
            <person name="Hugenholtz P."/>
        </authorList>
    </citation>
    <scope>NUCLEOTIDE SEQUENCE [LARGE SCALE GENOMIC DNA]</scope>
    <source>
        <strain evidence="4">UBA8844</strain>
    </source>
</reference>
<feature type="region of interest" description="Disordered" evidence="1">
    <location>
        <begin position="1"/>
        <end position="22"/>
    </location>
</feature>
<protein>
    <recommendedName>
        <fullName evidence="6">XdhC/CoxI family protein</fullName>
    </recommendedName>
</protein>
<feature type="domain" description="XdhC Rossmann" evidence="3">
    <location>
        <begin position="261"/>
        <end position="413"/>
    </location>
</feature>
<gene>
    <name evidence="4" type="ORF">DGD08_11700</name>
</gene>